<feature type="non-terminal residue" evidence="6">
    <location>
        <position position="1"/>
    </location>
</feature>
<name>X1W1P4_9ZZZZ</name>
<evidence type="ECO:0000313" key="6">
    <source>
        <dbReference type="EMBL" id="GAJ22310.1"/>
    </source>
</evidence>
<dbReference type="Gene3D" id="3.30.565.10">
    <property type="entry name" value="Histidine kinase-like ATPase, C-terminal domain"/>
    <property type="match status" value="1"/>
</dbReference>
<dbReference type="AlphaFoldDB" id="X1W1P4"/>
<accession>X1W1P4</accession>
<comment type="caution">
    <text evidence="6">The sequence shown here is derived from an EMBL/GenBank/DDBJ whole genome shotgun (WGS) entry which is preliminary data.</text>
</comment>
<dbReference type="CDD" id="cd16917">
    <property type="entry name" value="HATPase_UhpB-NarQ-NarX-like"/>
    <property type="match status" value="1"/>
</dbReference>
<dbReference type="SUPFAM" id="SSF55874">
    <property type="entry name" value="ATPase domain of HSP90 chaperone/DNA topoisomerase II/histidine kinase"/>
    <property type="match status" value="1"/>
</dbReference>
<dbReference type="InterPro" id="IPR036890">
    <property type="entry name" value="HATPase_C_sf"/>
</dbReference>
<dbReference type="InterPro" id="IPR003594">
    <property type="entry name" value="HATPase_dom"/>
</dbReference>
<reference evidence="6" key="1">
    <citation type="journal article" date="2014" name="Front. Microbiol.">
        <title>High frequency of phylogenetically diverse reductive dehalogenase-homologous genes in deep subseafloor sedimentary metagenomes.</title>
        <authorList>
            <person name="Kawai M."/>
            <person name="Futagami T."/>
            <person name="Toyoda A."/>
            <person name="Takaki Y."/>
            <person name="Nishi S."/>
            <person name="Hori S."/>
            <person name="Arai W."/>
            <person name="Tsubouchi T."/>
            <person name="Morono Y."/>
            <person name="Uchiyama I."/>
            <person name="Ito T."/>
            <person name="Fujiyama A."/>
            <person name="Inagaki F."/>
            <person name="Takami H."/>
        </authorList>
    </citation>
    <scope>NUCLEOTIDE SEQUENCE</scope>
    <source>
        <strain evidence="6">Expedition CK06-06</strain>
    </source>
</reference>
<proteinExistence type="predicted"/>
<dbReference type="GO" id="GO:0004673">
    <property type="term" value="F:protein histidine kinase activity"/>
    <property type="evidence" value="ECO:0007669"/>
    <property type="project" value="UniProtKB-EC"/>
</dbReference>
<dbReference type="Pfam" id="PF02518">
    <property type="entry name" value="HATPase_c"/>
    <property type="match status" value="1"/>
</dbReference>
<gene>
    <name evidence="6" type="ORF">S12H4_55634</name>
</gene>
<feature type="domain" description="Histidine kinase/HSP90-like ATPase" evidence="5">
    <location>
        <begin position="2"/>
        <end position="60"/>
    </location>
</feature>
<evidence type="ECO:0000256" key="4">
    <source>
        <dbReference type="ARBA" id="ARBA00022777"/>
    </source>
</evidence>
<evidence type="ECO:0000256" key="2">
    <source>
        <dbReference type="ARBA" id="ARBA00012438"/>
    </source>
</evidence>
<dbReference type="PANTHER" id="PTHR24421">
    <property type="entry name" value="NITRATE/NITRITE SENSOR PROTEIN NARX-RELATED"/>
    <property type="match status" value="1"/>
</dbReference>
<comment type="catalytic activity">
    <reaction evidence="1">
        <text>ATP + protein L-histidine = ADP + protein N-phospho-L-histidine.</text>
        <dbReference type="EC" id="2.7.13.3"/>
    </reaction>
</comment>
<sequence>KVTISDNGRGFELSGRVDDLPRSGKLGLAGIQERARLLGGSLDVKSEPSKGTTIVVEVPIYLTWAMC</sequence>
<evidence type="ECO:0000256" key="3">
    <source>
        <dbReference type="ARBA" id="ARBA00022679"/>
    </source>
</evidence>
<dbReference type="PANTHER" id="PTHR24421:SF10">
    <property type="entry name" value="NITRATE_NITRITE SENSOR PROTEIN NARQ"/>
    <property type="match status" value="1"/>
</dbReference>
<keyword evidence="4" id="KW-0418">Kinase</keyword>
<evidence type="ECO:0000256" key="1">
    <source>
        <dbReference type="ARBA" id="ARBA00000085"/>
    </source>
</evidence>
<protein>
    <recommendedName>
        <fullName evidence="2">histidine kinase</fullName>
        <ecNumber evidence="2">2.7.13.3</ecNumber>
    </recommendedName>
</protein>
<dbReference type="InterPro" id="IPR050482">
    <property type="entry name" value="Sensor_HK_TwoCompSys"/>
</dbReference>
<dbReference type="GO" id="GO:0000160">
    <property type="term" value="P:phosphorelay signal transduction system"/>
    <property type="evidence" value="ECO:0007669"/>
    <property type="project" value="UniProtKB-KW"/>
</dbReference>
<organism evidence="6">
    <name type="scientific">marine sediment metagenome</name>
    <dbReference type="NCBI Taxonomy" id="412755"/>
    <lineage>
        <taxon>unclassified sequences</taxon>
        <taxon>metagenomes</taxon>
        <taxon>ecological metagenomes</taxon>
    </lineage>
</organism>
<dbReference type="EC" id="2.7.13.3" evidence="2"/>
<dbReference type="EMBL" id="BARW01035708">
    <property type="protein sequence ID" value="GAJ22310.1"/>
    <property type="molecule type" value="Genomic_DNA"/>
</dbReference>
<keyword evidence="3" id="KW-0808">Transferase</keyword>
<evidence type="ECO:0000259" key="5">
    <source>
        <dbReference type="Pfam" id="PF02518"/>
    </source>
</evidence>